<dbReference type="InterPro" id="IPR032694">
    <property type="entry name" value="CopC/D"/>
</dbReference>
<keyword evidence="9" id="KW-1185">Reference proteome</keyword>
<evidence type="ECO:0000256" key="3">
    <source>
        <dbReference type="ARBA" id="ARBA00022692"/>
    </source>
</evidence>
<evidence type="ECO:0000256" key="1">
    <source>
        <dbReference type="ARBA" id="ARBA00004651"/>
    </source>
</evidence>
<keyword evidence="3 6" id="KW-0812">Transmembrane</keyword>
<dbReference type="GO" id="GO:0006825">
    <property type="term" value="P:copper ion transport"/>
    <property type="evidence" value="ECO:0007669"/>
    <property type="project" value="InterPro"/>
</dbReference>
<keyword evidence="2" id="KW-1003">Cell membrane</keyword>
<reference evidence="8 9" key="1">
    <citation type="submission" date="2019-03" db="EMBL/GenBank/DDBJ databases">
        <title>Genomic Encyclopedia of Archaeal and Bacterial Type Strains, Phase II (KMG-II): from individual species to whole genera.</title>
        <authorList>
            <person name="Goeker M."/>
        </authorList>
    </citation>
    <scope>NUCLEOTIDE SEQUENCE [LARGE SCALE GENOMIC DNA]</scope>
    <source>
        <strain evidence="8 9">DSM 45499</strain>
    </source>
</reference>
<dbReference type="Pfam" id="PF05425">
    <property type="entry name" value="CopD"/>
    <property type="match status" value="1"/>
</dbReference>
<dbReference type="EMBL" id="SOCP01000006">
    <property type="protein sequence ID" value="TDV50863.1"/>
    <property type="molecule type" value="Genomic_DNA"/>
</dbReference>
<feature type="transmembrane region" description="Helical" evidence="6">
    <location>
        <begin position="95"/>
        <end position="115"/>
    </location>
</feature>
<feature type="transmembrane region" description="Helical" evidence="6">
    <location>
        <begin position="53"/>
        <end position="75"/>
    </location>
</feature>
<evidence type="ECO:0000256" key="4">
    <source>
        <dbReference type="ARBA" id="ARBA00022989"/>
    </source>
</evidence>
<dbReference type="PANTHER" id="PTHR34820:SF4">
    <property type="entry name" value="INNER MEMBRANE PROTEIN YEBZ"/>
    <property type="match status" value="1"/>
</dbReference>
<dbReference type="OrthoDB" id="3518068at2"/>
<name>A0A4R7VML6_9PSEU</name>
<feature type="transmembrane region" description="Helical" evidence="6">
    <location>
        <begin position="143"/>
        <end position="162"/>
    </location>
</feature>
<evidence type="ECO:0000313" key="9">
    <source>
        <dbReference type="Proteomes" id="UP000294927"/>
    </source>
</evidence>
<sequence>MTQIRTTAFNRLPLVAAAVGTALAAVVVGLVLTPVAEIPGVPGPDAVVRYGLPIARVLFDLSAVATVGLNLLPFLVGLGRPKVAAPVLAGARRAAAFSALALAVTAVVALVLQTAEVHPDQDRSGISPDAVADYVVTVSAGKALVFVAGVALISFVLSIWAVRAGDAVPAELRAAVALFALLPLPVTGHATDFRWQDYAMISMELHVLGAAVWTGGLGAVVVVLATNRTLLSTALPKFSTLATVCLCVVAATGLFNAVVELGSVPGKNVFDTLFGTGYGTLVILKLVCYGLLAVFGANIRWRLMPGIVRHQRTALIGWATVELAVMGAAFGFAVVLTRTPVS</sequence>
<feature type="transmembrane region" description="Helical" evidence="6">
    <location>
        <begin position="174"/>
        <end position="193"/>
    </location>
</feature>
<feature type="transmembrane region" description="Helical" evidence="6">
    <location>
        <begin position="205"/>
        <end position="226"/>
    </location>
</feature>
<organism evidence="8 9">
    <name type="scientific">Actinophytocola oryzae</name>
    <dbReference type="NCBI Taxonomy" id="502181"/>
    <lineage>
        <taxon>Bacteria</taxon>
        <taxon>Bacillati</taxon>
        <taxon>Actinomycetota</taxon>
        <taxon>Actinomycetes</taxon>
        <taxon>Pseudonocardiales</taxon>
        <taxon>Pseudonocardiaceae</taxon>
    </lineage>
</organism>
<feature type="transmembrane region" description="Helical" evidence="6">
    <location>
        <begin position="278"/>
        <end position="301"/>
    </location>
</feature>
<accession>A0A4R7VML6</accession>
<feature type="transmembrane region" description="Helical" evidence="6">
    <location>
        <begin position="12"/>
        <end position="33"/>
    </location>
</feature>
<keyword evidence="5 6" id="KW-0472">Membrane</keyword>
<evidence type="ECO:0000313" key="8">
    <source>
        <dbReference type="EMBL" id="TDV50863.1"/>
    </source>
</evidence>
<feature type="domain" description="Copper resistance protein D" evidence="7">
    <location>
        <begin position="234"/>
        <end position="336"/>
    </location>
</feature>
<dbReference type="AlphaFoldDB" id="A0A4R7VML6"/>
<dbReference type="RefSeq" id="WP_133904091.1">
    <property type="nucleotide sequence ID" value="NZ_SOCP01000006.1"/>
</dbReference>
<dbReference type="Proteomes" id="UP000294927">
    <property type="component" value="Unassembled WGS sequence"/>
</dbReference>
<comment type="subcellular location">
    <subcellularLocation>
        <location evidence="1">Cell membrane</location>
        <topology evidence="1">Multi-pass membrane protein</topology>
    </subcellularLocation>
</comment>
<feature type="transmembrane region" description="Helical" evidence="6">
    <location>
        <begin position="238"/>
        <end position="258"/>
    </location>
</feature>
<gene>
    <name evidence="8" type="ORF">CLV71_106208</name>
</gene>
<dbReference type="PANTHER" id="PTHR34820">
    <property type="entry name" value="INNER MEMBRANE PROTEIN YEBZ"/>
    <property type="match status" value="1"/>
</dbReference>
<proteinExistence type="predicted"/>
<protein>
    <submittedName>
        <fullName evidence="8">Putative copper resistance protein D</fullName>
    </submittedName>
</protein>
<keyword evidence="4 6" id="KW-1133">Transmembrane helix</keyword>
<evidence type="ECO:0000256" key="5">
    <source>
        <dbReference type="ARBA" id="ARBA00023136"/>
    </source>
</evidence>
<evidence type="ECO:0000259" key="7">
    <source>
        <dbReference type="Pfam" id="PF05425"/>
    </source>
</evidence>
<evidence type="ECO:0000256" key="6">
    <source>
        <dbReference type="SAM" id="Phobius"/>
    </source>
</evidence>
<feature type="transmembrane region" description="Helical" evidence="6">
    <location>
        <begin position="313"/>
        <end position="336"/>
    </location>
</feature>
<comment type="caution">
    <text evidence="8">The sequence shown here is derived from an EMBL/GenBank/DDBJ whole genome shotgun (WGS) entry which is preliminary data.</text>
</comment>
<evidence type="ECO:0000256" key="2">
    <source>
        <dbReference type="ARBA" id="ARBA00022475"/>
    </source>
</evidence>
<dbReference type="InterPro" id="IPR008457">
    <property type="entry name" value="Cu-R_CopD_dom"/>
</dbReference>
<dbReference type="GO" id="GO:0005886">
    <property type="term" value="C:plasma membrane"/>
    <property type="evidence" value="ECO:0007669"/>
    <property type="project" value="UniProtKB-SubCell"/>
</dbReference>